<dbReference type="Pfam" id="PF23310">
    <property type="entry name" value="TPR_27"/>
    <property type="match status" value="1"/>
</dbReference>
<protein>
    <recommendedName>
        <fullName evidence="1">At2g35280-like TPR domain-containing protein</fullName>
    </recommendedName>
</protein>
<dbReference type="OrthoDB" id="1293639at2759"/>
<proteinExistence type="predicted"/>
<dbReference type="EMBL" id="JACXVP010000008">
    <property type="protein sequence ID" value="KAG5589050.1"/>
    <property type="molecule type" value="Genomic_DNA"/>
</dbReference>
<feature type="domain" description="At2g35280-like TPR" evidence="1">
    <location>
        <begin position="1"/>
        <end position="55"/>
    </location>
</feature>
<evidence type="ECO:0000259" key="1">
    <source>
        <dbReference type="Pfam" id="PF23310"/>
    </source>
</evidence>
<comment type="caution">
    <text evidence="2">The sequence shown here is derived from an EMBL/GenBank/DDBJ whole genome shotgun (WGS) entry which is preliminary data.</text>
</comment>
<evidence type="ECO:0000313" key="3">
    <source>
        <dbReference type="Proteomes" id="UP000824120"/>
    </source>
</evidence>
<sequence length="104" mass="11753">MDFFKNDRLELVVELLKKATKGDHIGASYVIGIISIFLGGESKREGNPLVSEKRPTPCTIQHRVRRNGWPLDNDDEHVDFHCHACSCDLEIAYIVSVCLSIRIT</sequence>
<dbReference type="Proteomes" id="UP000824120">
    <property type="component" value="Chromosome 8"/>
</dbReference>
<keyword evidence="3" id="KW-1185">Reference proteome</keyword>
<dbReference type="AlphaFoldDB" id="A0A9J5XMM3"/>
<dbReference type="InterPro" id="IPR057136">
    <property type="entry name" value="At2g35280_TPR_dom"/>
</dbReference>
<evidence type="ECO:0000313" key="2">
    <source>
        <dbReference type="EMBL" id="KAG5589050.1"/>
    </source>
</evidence>
<accession>A0A9J5XMM3</accession>
<gene>
    <name evidence="2" type="ORF">H5410_039564</name>
</gene>
<name>A0A9J5XMM3_SOLCO</name>
<reference evidence="2 3" key="1">
    <citation type="submission" date="2020-09" db="EMBL/GenBank/DDBJ databases">
        <title>De no assembly of potato wild relative species, Solanum commersonii.</title>
        <authorList>
            <person name="Cho K."/>
        </authorList>
    </citation>
    <scope>NUCLEOTIDE SEQUENCE [LARGE SCALE GENOMIC DNA]</scope>
    <source>
        <strain evidence="2">LZ3.2</strain>
        <tissue evidence="2">Leaf</tissue>
    </source>
</reference>
<organism evidence="2 3">
    <name type="scientific">Solanum commersonii</name>
    <name type="common">Commerson's wild potato</name>
    <name type="synonym">Commerson's nightshade</name>
    <dbReference type="NCBI Taxonomy" id="4109"/>
    <lineage>
        <taxon>Eukaryota</taxon>
        <taxon>Viridiplantae</taxon>
        <taxon>Streptophyta</taxon>
        <taxon>Embryophyta</taxon>
        <taxon>Tracheophyta</taxon>
        <taxon>Spermatophyta</taxon>
        <taxon>Magnoliopsida</taxon>
        <taxon>eudicotyledons</taxon>
        <taxon>Gunneridae</taxon>
        <taxon>Pentapetalae</taxon>
        <taxon>asterids</taxon>
        <taxon>lamiids</taxon>
        <taxon>Solanales</taxon>
        <taxon>Solanaceae</taxon>
        <taxon>Solanoideae</taxon>
        <taxon>Solaneae</taxon>
        <taxon>Solanum</taxon>
    </lineage>
</organism>